<evidence type="ECO:0000256" key="13">
    <source>
        <dbReference type="ARBA" id="ARBA00023317"/>
    </source>
</evidence>
<gene>
    <name evidence="20" type="ORF">A2817_03355</name>
</gene>
<dbReference type="GO" id="GO:0030955">
    <property type="term" value="F:potassium ion binding"/>
    <property type="evidence" value="ECO:0007669"/>
    <property type="project" value="InterPro"/>
</dbReference>
<evidence type="ECO:0000256" key="3">
    <source>
        <dbReference type="ARBA" id="ARBA00004997"/>
    </source>
</evidence>
<dbReference type="Pfam" id="PF00224">
    <property type="entry name" value="PK"/>
    <property type="match status" value="1"/>
</dbReference>
<comment type="catalytic activity">
    <reaction evidence="14">
        <text>sulfate + ATP + H(+) = adenosine 5'-phosphosulfate + diphosphate</text>
        <dbReference type="Rhea" id="RHEA:18133"/>
        <dbReference type="ChEBI" id="CHEBI:15378"/>
        <dbReference type="ChEBI" id="CHEBI:16189"/>
        <dbReference type="ChEBI" id="CHEBI:30616"/>
        <dbReference type="ChEBI" id="CHEBI:33019"/>
        <dbReference type="ChEBI" id="CHEBI:58243"/>
        <dbReference type="EC" id="2.7.7.4"/>
    </reaction>
</comment>
<dbReference type="Gene3D" id="3.20.20.60">
    <property type="entry name" value="Phosphoenolpyruvate-binding domains"/>
    <property type="match status" value="1"/>
</dbReference>
<dbReference type="GO" id="GO:0004743">
    <property type="term" value="F:pyruvate kinase activity"/>
    <property type="evidence" value="ECO:0007669"/>
    <property type="project" value="UniProtKB-EC"/>
</dbReference>
<dbReference type="InterPro" id="IPR027417">
    <property type="entry name" value="P-loop_NTPase"/>
</dbReference>
<comment type="similarity">
    <text evidence="4 15">Belongs to the pyruvate kinase family.</text>
</comment>
<keyword evidence="6" id="KW-0548">Nucleotidyltransferase</keyword>
<sequence>MKNCKIIVTVGPATHSLESLTKMKDLDVDFIRVNMSHSSIDHLKDFISLSKQAGLQFIIDTQGSQIRTSNLARSFIELKEGQYIKIFNKPRQDKRSVQLSLTPTGILEQLDPGDIVHVDFNSLILRVSDTSSLSRGYILAQAISDGKAGSNKAVVIDPVFKKNFNLPPFSPVDYKAIRIGLEEKINHIAVSFVRKPEDIDLARKITNNSMKIISKIECIDAIKNLEPIIKKTDYILIDRGDLSKEMPLAAIPMAQKLIFEKAKKYKKGVFVATNLLETMVNNKKPTRAEMNDIANTILDGAAGLALAAETAIGKYPIESIIALKKVVNYTQQPKKDLLINNPQIVAPHGGKLVNLIPDQLPNMEHISSLKKIGLDPERQMDVELMGTGVYSPLEGFMAKKDLDSVANRMKLANGTIWPLPIILDVSKETADNFKIGEIIALTDENDSIMALLHLAQKYPFEKKTVIKKIFGTNNMSHPGVKIMSGMNDYLLGGKIELLRKRGSDTREYELTPSQVRKLIEEKGWLKVIGFHTRNVIHRSHEFIQLEALKKEFGDGLFIHPVIGKKKPGDFNAKYIIQSYETMIKNFYPKDKVVFSVFPSYSRYAGPREALFTAICRKNYGCSHFMVGRDHAGVGNFYKPTASHDIFDKFPDLGIRPIKFNQVFYSRKLKRYIHEGDIPNHDEKDKFYISGTQARKMFLNGKRPPDWFMRPEISNSIAAAIKRGEEIFVKEKLPGKIIWFTGLSGSGKSTIANRLSEKLTELGKKVYIIDGDNIRKNISKDLGFGREDIQENNRRIAELAKQKIKEFDFILIPIISPYREDRQMAKSIIGDQKFIELYVNAPFNVCEKRDVKGLYKKYKDGQLALLIGAAQQNPYEPPLKPDIEIKTYKNSINKSTNKILRWLIK</sequence>
<dbReference type="GO" id="GO:0004020">
    <property type="term" value="F:adenylylsulfate kinase activity"/>
    <property type="evidence" value="ECO:0007669"/>
    <property type="project" value="InterPro"/>
</dbReference>
<comment type="catalytic activity">
    <reaction evidence="15">
        <text>pyruvate + ATP = phosphoenolpyruvate + ADP + H(+)</text>
        <dbReference type="Rhea" id="RHEA:18157"/>
        <dbReference type="ChEBI" id="CHEBI:15361"/>
        <dbReference type="ChEBI" id="CHEBI:15378"/>
        <dbReference type="ChEBI" id="CHEBI:30616"/>
        <dbReference type="ChEBI" id="CHEBI:58702"/>
        <dbReference type="ChEBI" id="CHEBI:456216"/>
        <dbReference type="EC" id="2.7.1.40"/>
    </reaction>
</comment>
<feature type="domain" description="Sulphate adenylyltransferase catalytic" evidence="18">
    <location>
        <begin position="507"/>
        <end position="717"/>
    </location>
</feature>
<dbReference type="CDD" id="cd00517">
    <property type="entry name" value="ATPS"/>
    <property type="match status" value="1"/>
</dbReference>
<evidence type="ECO:0000313" key="20">
    <source>
        <dbReference type="EMBL" id="OGM99397.1"/>
    </source>
</evidence>
<evidence type="ECO:0000256" key="1">
    <source>
        <dbReference type="ARBA" id="ARBA00001823"/>
    </source>
</evidence>
<evidence type="ECO:0000259" key="17">
    <source>
        <dbReference type="Pfam" id="PF01583"/>
    </source>
</evidence>
<comment type="caution">
    <text evidence="20">The sequence shown here is derived from an EMBL/GenBank/DDBJ whole genome shotgun (WGS) entry which is preliminary data.</text>
</comment>
<evidence type="ECO:0000256" key="14">
    <source>
        <dbReference type="ARBA" id="ARBA00049370"/>
    </source>
</evidence>
<evidence type="ECO:0000259" key="18">
    <source>
        <dbReference type="Pfam" id="PF01747"/>
    </source>
</evidence>
<dbReference type="PANTHER" id="PTHR42700:SF1">
    <property type="entry name" value="SULFATE ADENYLYLTRANSFERASE"/>
    <property type="match status" value="1"/>
</dbReference>
<protein>
    <recommendedName>
        <fullName evidence="15">Pyruvate kinase</fullName>
        <ecNumber evidence="15">2.7.1.40</ecNumber>
    </recommendedName>
</protein>
<evidence type="ECO:0000256" key="6">
    <source>
        <dbReference type="ARBA" id="ARBA00022695"/>
    </source>
</evidence>
<dbReference type="PANTHER" id="PTHR42700">
    <property type="entry name" value="SULFATE ADENYLYLTRANSFERASE"/>
    <property type="match status" value="1"/>
</dbReference>
<evidence type="ECO:0000256" key="4">
    <source>
        <dbReference type="ARBA" id="ARBA00008663"/>
    </source>
</evidence>
<dbReference type="GO" id="GO:0005524">
    <property type="term" value="F:ATP binding"/>
    <property type="evidence" value="ECO:0007669"/>
    <property type="project" value="UniProtKB-KW"/>
</dbReference>
<dbReference type="Gene3D" id="3.40.50.620">
    <property type="entry name" value="HUPs"/>
    <property type="match status" value="1"/>
</dbReference>
<keyword evidence="9 15" id="KW-0418">Kinase</keyword>
<dbReference type="InterPro" id="IPR015806">
    <property type="entry name" value="Pyrv_Knase_insert_dom_sf"/>
</dbReference>
<evidence type="ECO:0000256" key="15">
    <source>
        <dbReference type="RuleBase" id="RU000504"/>
    </source>
</evidence>
<dbReference type="UniPathway" id="UPA00109">
    <property type="reaction ID" value="UER00188"/>
</dbReference>
<dbReference type="GO" id="GO:0004781">
    <property type="term" value="F:sulfate adenylyltransferase (ATP) activity"/>
    <property type="evidence" value="ECO:0007669"/>
    <property type="project" value="UniProtKB-EC"/>
</dbReference>
<evidence type="ECO:0000256" key="2">
    <source>
        <dbReference type="ARBA" id="ARBA00004678"/>
    </source>
</evidence>
<evidence type="ECO:0000259" key="16">
    <source>
        <dbReference type="Pfam" id="PF00224"/>
    </source>
</evidence>
<evidence type="ECO:0000256" key="5">
    <source>
        <dbReference type="ARBA" id="ARBA00022679"/>
    </source>
</evidence>
<dbReference type="GO" id="GO:0019379">
    <property type="term" value="P:sulfate assimilation, phosphoadenylyl sulfate reduction by phosphoadenylyl-sulfate reductase (thioredoxin)"/>
    <property type="evidence" value="ECO:0007669"/>
    <property type="project" value="TreeGrafter"/>
</dbReference>
<comment type="pathway">
    <text evidence="3 15">Carbohydrate degradation; glycolysis; pyruvate from D-glyceraldehyde 3-phosphate: step 5/5.</text>
</comment>
<dbReference type="NCBIfam" id="TIGR00339">
    <property type="entry name" value="sopT"/>
    <property type="match status" value="1"/>
</dbReference>
<dbReference type="InterPro" id="IPR001697">
    <property type="entry name" value="Pyr_Knase"/>
</dbReference>
<keyword evidence="7" id="KW-0479">Metal-binding</keyword>
<dbReference type="InterPro" id="IPR002891">
    <property type="entry name" value="APS"/>
</dbReference>
<dbReference type="InterPro" id="IPR002650">
    <property type="entry name" value="Sulphate_adenylyltransferase"/>
</dbReference>
<keyword evidence="12 15" id="KW-0324">Glycolysis</keyword>
<proteinExistence type="inferred from homology"/>
<keyword evidence="11 15" id="KW-0460">Magnesium</keyword>
<dbReference type="InterPro" id="IPR015813">
    <property type="entry name" value="Pyrv/PenolPyrv_kinase-like_dom"/>
</dbReference>
<dbReference type="GO" id="GO:0005737">
    <property type="term" value="C:cytoplasm"/>
    <property type="evidence" value="ECO:0007669"/>
    <property type="project" value="TreeGrafter"/>
</dbReference>
<dbReference type="InterPro" id="IPR015793">
    <property type="entry name" value="Pyrv_Knase_brl"/>
</dbReference>
<dbReference type="InterPro" id="IPR014729">
    <property type="entry name" value="Rossmann-like_a/b/a_fold"/>
</dbReference>
<evidence type="ECO:0000256" key="7">
    <source>
        <dbReference type="ARBA" id="ARBA00022723"/>
    </source>
</evidence>
<feature type="domain" description="ATP-sulfurylase PUA-like" evidence="19">
    <location>
        <begin position="346"/>
        <end position="499"/>
    </location>
</feature>
<keyword evidence="10" id="KW-0067">ATP-binding</keyword>
<dbReference type="Proteomes" id="UP000177594">
    <property type="component" value="Unassembled WGS sequence"/>
</dbReference>
<keyword evidence="5 15" id="KW-0808">Transferase</keyword>
<keyword evidence="13" id="KW-0670">Pyruvate</keyword>
<dbReference type="Pfam" id="PF01583">
    <property type="entry name" value="APS_kinase"/>
    <property type="match status" value="1"/>
</dbReference>
<organism evidence="20 21">
    <name type="scientific">Candidatus Yanofskybacteria bacterium RIFCSPHIGHO2_01_FULL_39_8b</name>
    <dbReference type="NCBI Taxonomy" id="1802659"/>
    <lineage>
        <taxon>Bacteria</taxon>
        <taxon>Candidatus Yanofskyibacteriota</taxon>
    </lineage>
</organism>
<reference evidence="20 21" key="1">
    <citation type="journal article" date="2016" name="Nat. Commun.">
        <title>Thousands of microbial genomes shed light on interconnected biogeochemical processes in an aquifer system.</title>
        <authorList>
            <person name="Anantharaman K."/>
            <person name="Brown C.T."/>
            <person name="Hug L.A."/>
            <person name="Sharon I."/>
            <person name="Castelle C.J."/>
            <person name="Probst A.J."/>
            <person name="Thomas B.C."/>
            <person name="Singh A."/>
            <person name="Wilkins M.J."/>
            <person name="Karaoz U."/>
            <person name="Brodie E.L."/>
            <person name="Williams K.H."/>
            <person name="Hubbard S.S."/>
            <person name="Banfield J.F."/>
        </authorList>
    </citation>
    <scope>NUCLEOTIDE SEQUENCE [LARGE SCALE GENOMIC DNA]</scope>
</reference>
<dbReference type="InterPro" id="IPR050512">
    <property type="entry name" value="Sulf_AdTrans/APS_kinase"/>
</dbReference>
<name>A0A1F8EFK5_9BACT</name>
<dbReference type="EMBL" id="MGIZ01000020">
    <property type="protein sequence ID" value="OGM99397.1"/>
    <property type="molecule type" value="Genomic_DNA"/>
</dbReference>
<accession>A0A1F8EFK5</accession>
<dbReference type="InterPro" id="IPR024951">
    <property type="entry name" value="Sulfurylase_cat_dom"/>
</dbReference>
<dbReference type="SUPFAM" id="SSF52540">
    <property type="entry name" value="P-loop containing nucleoside triphosphate hydrolases"/>
    <property type="match status" value="1"/>
</dbReference>
<evidence type="ECO:0000256" key="12">
    <source>
        <dbReference type="ARBA" id="ARBA00023152"/>
    </source>
</evidence>
<feature type="domain" description="APS kinase" evidence="17">
    <location>
        <begin position="734"/>
        <end position="885"/>
    </location>
</feature>
<dbReference type="GO" id="GO:0000287">
    <property type="term" value="F:magnesium ion binding"/>
    <property type="evidence" value="ECO:0007669"/>
    <property type="project" value="InterPro"/>
</dbReference>
<dbReference type="PRINTS" id="PR01050">
    <property type="entry name" value="PYRUVTKNASE"/>
</dbReference>
<dbReference type="NCBIfam" id="NF003013">
    <property type="entry name" value="PRK03846.1"/>
    <property type="match status" value="1"/>
</dbReference>
<dbReference type="GO" id="GO:0010134">
    <property type="term" value="P:sulfate assimilation via adenylyl sulfate reduction"/>
    <property type="evidence" value="ECO:0007669"/>
    <property type="project" value="TreeGrafter"/>
</dbReference>
<dbReference type="Gene3D" id="3.10.400.10">
    <property type="entry name" value="Sulfate adenylyltransferase"/>
    <property type="match status" value="1"/>
</dbReference>
<comment type="pathway">
    <text evidence="2">Sulfur metabolism.</text>
</comment>
<dbReference type="SUPFAM" id="SSF51621">
    <property type="entry name" value="Phosphoenolpyruvate/pyruvate domain"/>
    <property type="match status" value="1"/>
</dbReference>
<dbReference type="Gene3D" id="3.40.50.300">
    <property type="entry name" value="P-loop containing nucleotide triphosphate hydrolases"/>
    <property type="match status" value="1"/>
</dbReference>
<evidence type="ECO:0000313" key="21">
    <source>
        <dbReference type="Proteomes" id="UP000177594"/>
    </source>
</evidence>
<feature type="domain" description="Pyruvate kinase barrel" evidence="16">
    <location>
        <begin position="1"/>
        <end position="320"/>
    </location>
</feature>
<keyword evidence="8" id="KW-0547">Nucleotide-binding</keyword>
<dbReference type="InterPro" id="IPR025980">
    <property type="entry name" value="ATP-Sase_PUA-like_dom"/>
</dbReference>
<dbReference type="InterPro" id="IPR040442">
    <property type="entry name" value="Pyrv_kinase-like_dom_sf"/>
</dbReference>
<evidence type="ECO:0000256" key="9">
    <source>
        <dbReference type="ARBA" id="ARBA00022777"/>
    </source>
</evidence>
<dbReference type="SUPFAM" id="SSF50800">
    <property type="entry name" value="PK beta-barrel domain-like"/>
    <property type="match status" value="1"/>
</dbReference>
<dbReference type="SUPFAM" id="SSF88697">
    <property type="entry name" value="PUA domain-like"/>
    <property type="match status" value="1"/>
</dbReference>
<dbReference type="CDD" id="cd02027">
    <property type="entry name" value="APSK"/>
    <property type="match status" value="1"/>
</dbReference>
<evidence type="ECO:0000259" key="19">
    <source>
        <dbReference type="Pfam" id="PF14306"/>
    </source>
</evidence>
<dbReference type="EC" id="2.7.1.40" evidence="15"/>
<dbReference type="NCBIfam" id="TIGR00455">
    <property type="entry name" value="apsK"/>
    <property type="match status" value="1"/>
</dbReference>
<evidence type="ECO:0000256" key="8">
    <source>
        <dbReference type="ARBA" id="ARBA00022741"/>
    </source>
</evidence>
<dbReference type="Gene3D" id="2.40.33.10">
    <property type="entry name" value="PK beta-barrel domain-like"/>
    <property type="match status" value="1"/>
</dbReference>
<dbReference type="NCBIfam" id="NF003166">
    <property type="entry name" value="PRK04149.1"/>
    <property type="match status" value="1"/>
</dbReference>
<dbReference type="InterPro" id="IPR011037">
    <property type="entry name" value="Pyrv_Knase-like_insert_dom_sf"/>
</dbReference>
<dbReference type="InterPro" id="IPR059117">
    <property type="entry name" value="APS_kinase_dom"/>
</dbReference>
<evidence type="ECO:0000256" key="11">
    <source>
        <dbReference type="ARBA" id="ARBA00022842"/>
    </source>
</evidence>
<dbReference type="Pfam" id="PF14306">
    <property type="entry name" value="PUA_2"/>
    <property type="match status" value="1"/>
</dbReference>
<dbReference type="Pfam" id="PF01747">
    <property type="entry name" value="ATP-sulfurylase"/>
    <property type="match status" value="1"/>
</dbReference>
<evidence type="ECO:0000256" key="10">
    <source>
        <dbReference type="ARBA" id="ARBA00022840"/>
    </source>
</evidence>
<dbReference type="AlphaFoldDB" id="A0A1F8EFK5"/>
<dbReference type="InterPro" id="IPR015947">
    <property type="entry name" value="PUA-like_sf"/>
</dbReference>
<comment type="catalytic activity">
    <reaction evidence="1">
        <text>adenosine 5'-phosphosulfate + ATP = 3'-phosphoadenylyl sulfate + ADP + H(+)</text>
        <dbReference type="Rhea" id="RHEA:24152"/>
        <dbReference type="ChEBI" id="CHEBI:15378"/>
        <dbReference type="ChEBI" id="CHEBI:30616"/>
        <dbReference type="ChEBI" id="CHEBI:58243"/>
        <dbReference type="ChEBI" id="CHEBI:58339"/>
        <dbReference type="ChEBI" id="CHEBI:456216"/>
        <dbReference type="EC" id="2.7.1.25"/>
    </reaction>
</comment>
<dbReference type="SUPFAM" id="SSF52374">
    <property type="entry name" value="Nucleotidylyl transferase"/>
    <property type="match status" value="1"/>
</dbReference>